<dbReference type="EMBL" id="KZ820220">
    <property type="protein sequence ID" value="PWN48350.1"/>
    <property type="molecule type" value="Genomic_DNA"/>
</dbReference>
<dbReference type="Proteomes" id="UP000245626">
    <property type="component" value="Unassembled WGS sequence"/>
</dbReference>
<protein>
    <submittedName>
        <fullName evidence="1">Uncharacterized protein</fullName>
    </submittedName>
</protein>
<keyword evidence="2" id="KW-1185">Reference proteome</keyword>
<proteinExistence type="predicted"/>
<organism evidence="1 2">
    <name type="scientific">Violaceomyces palustris</name>
    <dbReference type="NCBI Taxonomy" id="1673888"/>
    <lineage>
        <taxon>Eukaryota</taxon>
        <taxon>Fungi</taxon>
        <taxon>Dikarya</taxon>
        <taxon>Basidiomycota</taxon>
        <taxon>Ustilaginomycotina</taxon>
        <taxon>Ustilaginomycetes</taxon>
        <taxon>Violaceomycetales</taxon>
        <taxon>Violaceomycetaceae</taxon>
        <taxon>Violaceomyces</taxon>
    </lineage>
</organism>
<sequence length="1946" mass="209614">MSNELSSLITLIDRSTSQQQQSHQLAQTLQVRLHALAIAQRAIVHLEAKRIQLEKDCFQLCSTSQFIHDPSVRLPLHTPRRETLDPAVTQAAGASQKRHHYGLGLGHGSSSKSRPSQLASQARLRLTLSEQVSSFAELHSKALEDFECSWKWCMCQAQSWDTSLPPSNKSNQWKRLGGGGGGAPKDDDGKGKSKPAAAAPPRSVKSWLDPSADHDDLGPKLSHPSADLVVKVLKAGMNDLKHSARCFVEQAQSEHLPGGSTGAPSYSSILALISASHGPRGVLLFSEAIFIEAARDLLGSEPGRSEISERLLLELLDTLESINLELPPEHQAEAGARSRKGGDAFRPSPRLELEVLDYLKQACESQVDHAQVSFQPLPLGPWSPRNVSAGPLAAAGASLSHLGNQVRSVSSPYLNMQPIGASLAAFGNNAADLWNASIHGSVTTIGGLWNTASSIAQTKAATESLHDDRQHTPAVSKLKSENDKNATPSKRPRRDPVRTSNGGNPTPSKVPSSLSLARYVTPASPSTGSSSSLLGVIELPQASKRSPSSSPASTSRFAFLTREPGSPSLPEEDEDASSISKASETSRATSSTASSGDSVLASFVSNPSDERVDAQAKLGAIAASARDVPTEGGHSARTTRRKAVSRPGNLSRVSSRSEGSEGGVRSAFMPNHLAVKAARVIADTLNGAMSDDSGQLEETGNPRVSTSDKPSSPSHFDRPRSFQEPSASRDPSVLGSRSLLMTLIRRLLLIHFPAATCPEEHRKLKLLIIIRWYAFVHLRQLLTRPERYGRGVSGGEAFWGASSIRLDLFDQEASVETFHSARRVFAKEREATIAKAMEDVWLADSRCCMALNDLHRTLYLALVKVTGFGTSVPAGGGEGSPTDNQSLLLEASVRRLVNSFGGGNLNQVAAASLQVSGSDEGQGLNNTFSTFAIGCDESLSLVGMLTPVYEEKCRIKDAIRDAMKIKRDPSELPDSVSSPKNAATSSIVREAATEKMLKELGLVAEAAARWPVDDQRRFAVLHSARRPRDGKVFLEQTVQALESHLTDWETGLRGKATERPFVVSDLNSVAALATRRPSYSKAVHSSDPATHHREGIPTTGSGFSVGSSSTGTNRVYQASEVSTWNSPPCSPFSEGSGEDYFHQADANSVPIPSRRSDGRSHKGDDTPTMSPTAMSSANGSRVTTMRRKLIATSSGGSLPSVGPPSVGSPETFHSAPGQHPRINYSLLPVGEIRRGLSTLIRKGHARDCNASISALLSAAVARARSKHEFIDAALFERTLSLLEYCRIVEPGTVSFGRPRPGDMATSAEFAPLLAHIASPLKEADRARRRRERLIRLRLTDVQSYRAELVEQARSLYNRLQELRARAWYASEIRTSPEVMTACATARAKFEAALHPGDDDDQADGTEEVGVAAVESGSEWMQKLGVHDLKLEEPYQNYLRDLDPAFQAIVDDASRFFVSPIWQREASQARPFLPTESAAIQGVESTVDGRIILAFGSGIPELLHGDEQSSQTIVGLETFLQKVQLSATGLLMSEALRGVRRSERDAWFSERAAKTGQLEHRDPGLAARMGKAGARQLLRRFDLHPSPHHKMRALLLLNRLAVAHLSWPDIPILARVDSETSKVIQEEAVIPRAESLRSTSFFNGIMGSIEAATRIFRPASPLKRPLPRRRGSTASRNGSSRPVSIRASTNHASNAKAARRALSMYEAMDEGEEASRGSEEEEEEEGDQDGGGGESGDEGAGGLPSIQNLLASLALQEAKLFGQGVSDFEATASKMTTTTSVSPSSAMASRDPLLTNKASLATTSVGREDEGGYYKGATISIEPPTTDAVVNLLETILLETELCPTDLFLGLQVICAFSPSSILDFKDEGKAMWDAVLASSSIRQELAEKCLEEARHILALSKTPSGLLLLGGDEEEVRRSARTLFEIAQREGCKLSREEKEMIGIGG</sequence>
<accession>A0ACD0NRE2</accession>
<evidence type="ECO:0000313" key="1">
    <source>
        <dbReference type="EMBL" id="PWN48350.1"/>
    </source>
</evidence>
<gene>
    <name evidence="1" type="ORF">IE53DRAFT_389450</name>
</gene>
<reference evidence="1 2" key="1">
    <citation type="journal article" date="2018" name="Mol. Biol. Evol.">
        <title>Broad Genomic Sampling Reveals a Smut Pathogenic Ancestry of the Fungal Clade Ustilaginomycotina.</title>
        <authorList>
            <person name="Kijpornyongpan T."/>
            <person name="Mondo S.J."/>
            <person name="Barry K."/>
            <person name="Sandor L."/>
            <person name="Lee J."/>
            <person name="Lipzen A."/>
            <person name="Pangilinan J."/>
            <person name="LaButti K."/>
            <person name="Hainaut M."/>
            <person name="Henrissat B."/>
            <person name="Grigoriev I.V."/>
            <person name="Spatafora J.W."/>
            <person name="Aime M.C."/>
        </authorList>
    </citation>
    <scope>NUCLEOTIDE SEQUENCE [LARGE SCALE GENOMIC DNA]</scope>
    <source>
        <strain evidence="1 2">SA 807</strain>
    </source>
</reference>
<name>A0ACD0NRE2_9BASI</name>
<evidence type="ECO:0000313" key="2">
    <source>
        <dbReference type="Proteomes" id="UP000245626"/>
    </source>
</evidence>